<accession>A0A515ETK5</accession>
<evidence type="ECO:0000313" key="3">
    <source>
        <dbReference type="Proteomes" id="UP000317365"/>
    </source>
</evidence>
<sequence>MRFRLLRRRLTISAPRMSVRSAMPWPFRWAVWAIVMGFCAAIGLWAFEFGKNIAGLEKGSRAELLALREQVLDLQAALSVAEKARDQAQSIANTAGTLVTAEKSSQERLVAQVKQLEADNRALRGDLGFFEKLIPVTGVDGVSIRGLQAELIGGSTVKWQVLVIQANKNAPEFGGRMDVSFSGLLNGKPWSASLVDGPQAIKIRQYGRAEGQFELPPQVILKGVTAKLMDGATVRATQSIKL</sequence>
<dbReference type="Proteomes" id="UP000317365">
    <property type="component" value="Chromosome"/>
</dbReference>
<dbReference type="KEGG" id="rhg:EXZ61_18355"/>
<name>A0A515ETK5_9BURK</name>
<reference evidence="3" key="1">
    <citation type="submission" date="2019-02" db="EMBL/GenBank/DDBJ databases">
        <title>Complete genome sequence of Rhodoferax sp. Gr-4.</title>
        <authorList>
            <person name="Jin L."/>
        </authorList>
    </citation>
    <scope>NUCLEOTIDE SEQUENCE [LARGE SCALE GENOMIC DNA]</scope>
    <source>
        <strain evidence="3">Gr-4</strain>
    </source>
</reference>
<reference evidence="3" key="2">
    <citation type="journal article" date="2020" name="Int. J. Syst. Evol. Microbiol.">
        <title>Genomic insights into a novel species Rhodoferax aquaticus sp. nov., isolated from freshwater.</title>
        <authorList>
            <person name="Li T."/>
            <person name="Zhuo Y."/>
            <person name="Jin C.Z."/>
            <person name="Wu X."/>
            <person name="Ko S.R."/>
            <person name="Jin F.J."/>
            <person name="Ahn C.Y."/>
            <person name="Oh H.M."/>
            <person name="Lee H.G."/>
            <person name="Jin L."/>
        </authorList>
    </citation>
    <scope>NUCLEOTIDE SEQUENCE [LARGE SCALE GENOMIC DNA]</scope>
    <source>
        <strain evidence="3">Gr-4</strain>
    </source>
</reference>
<protein>
    <submittedName>
        <fullName evidence="2">Uncharacterized protein</fullName>
    </submittedName>
</protein>
<dbReference type="EMBL" id="CP036282">
    <property type="protein sequence ID" value="QDL55981.1"/>
    <property type="molecule type" value="Genomic_DNA"/>
</dbReference>
<dbReference type="InterPro" id="IPR046703">
    <property type="entry name" value="DUF6776"/>
</dbReference>
<evidence type="ECO:0000256" key="1">
    <source>
        <dbReference type="SAM" id="Coils"/>
    </source>
</evidence>
<dbReference type="Pfam" id="PF20567">
    <property type="entry name" value="DUF6776"/>
    <property type="match status" value="1"/>
</dbReference>
<gene>
    <name evidence="2" type="ORF">EXZ61_18355</name>
</gene>
<feature type="coiled-coil region" evidence="1">
    <location>
        <begin position="64"/>
        <end position="126"/>
    </location>
</feature>
<dbReference type="AlphaFoldDB" id="A0A515ETK5"/>
<evidence type="ECO:0000313" key="2">
    <source>
        <dbReference type="EMBL" id="QDL55981.1"/>
    </source>
</evidence>
<keyword evidence="3" id="KW-1185">Reference proteome</keyword>
<proteinExistence type="predicted"/>
<organism evidence="2 3">
    <name type="scientific">Rhodoferax aquaticus</name>
    <dbReference type="NCBI Taxonomy" id="2527691"/>
    <lineage>
        <taxon>Bacteria</taxon>
        <taxon>Pseudomonadati</taxon>
        <taxon>Pseudomonadota</taxon>
        <taxon>Betaproteobacteria</taxon>
        <taxon>Burkholderiales</taxon>
        <taxon>Comamonadaceae</taxon>
        <taxon>Rhodoferax</taxon>
    </lineage>
</organism>
<keyword evidence="1" id="KW-0175">Coiled coil</keyword>